<feature type="disulfide bond" evidence="15">
    <location>
        <begin position="45"/>
        <end position="58"/>
    </location>
</feature>
<feature type="compositionally biased region" description="Low complexity" evidence="16">
    <location>
        <begin position="437"/>
        <end position="451"/>
    </location>
</feature>
<proteinExistence type="predicted"/>
<evidence type="ECO:0000256" key="11">
    <source>
        <dbReference type="ARBA" id="ARBA00023180"/>
    </source>
</evidence>
<dbReference type="Proteomes" id="UP000516260">
    <property type="component" value="Chromosome 17"/>
</dbReference>
<organism evidence="19 20">
    <name type="scientific">Takifugu bimaculatus</name>
    <dbReference type="NCBI Taxonomy" id="433685"/>
    <lineage>
        <taxon>Eukaryota</taxon>
        <taxon>Metazoa</taxon>
        <taxon>Chordata</taxon>
        <taxon>Craniata</taxon>
        <taxon>Vertebrata</taxon>
        <taxon>Euteleostomi</taxon>
        <taxon>Actinopterygii</taxon>
        <taxon>Neopterygii</taxon>
        <taxon>Teleostei</taxon>
        <taxon>Neoteleostei</taxon>
        <taxon>Acanthomorphata</taxon>
        <taxon>Eupercaria</taxon>
        <taxon>Tetraodontiformes</taxon>
        <taxon>Tetradontoidea</taxon>
        <taxon>Tetraodontidae</taxon>
        <taxon>Takifugu</taxon>
    </lineage>
</organism>
<evidence type="ECO:0000313" key="20">
    <source>
        <dbReference type="Proteomes" id="UP000516260"/>
    </source>
</evidence>
<keyword evidence="4" id="KW-0732">Signal</keyword>
<dbReference type="GO" id="GO:0006952">
    <property type="term" value="P:defense response"/>
    <property type="evidence" value="ECO:0007669"/>
    <property type="project" value="UniProtKB-ARBA"/>
</dbReference>
<dbReference type="PANTHER" id="PTHR47134:SF1">
    <property type="entry name" value="TUMOR NECROSIS FACTOR RECEPTOR SUPERFAMILY MEMBER 11A"/>
    <property type="match status" value="1"/>
</dbReference>
<evidence type="ECO:0000256" key="16">
    <source>
        <dbReference type="SAM" id="MobiDB-lite"/>
    </source>
</evidence>
<evidence type="ECO:0000256" key="17">
    <source>
        <dbReference type="SAM" id="Phobius"/>
    </source>
</evidence>
<dbReference type="GO" id="GO:0009897">
    <property type="term" value="C:external side of plasma membrane"/>
    <property type="evidence" value="ECO:0007669"/>
    <property type="project" value="TreeGrafter"/>
</dbReference>
<evidence type="ECO:0000256" key="13">
    <source>
        <dbReference type="ARBA" id="ARBA00032719"/>
    </source>
</evidence>
<feature type="compositionally biased region" description="Acidic residues" evidence="16">
    <location>
        <begin position="334"/>
        <end position="345"/>
    </location>
</feature>
<dbReference type="GO" id="GO:0045935">
    <property type="term" value="P:positive regulation of nucleobase-containing compound metabolic process"/>
    <property type="evidence" value="ECO:0007669"/>
    <property type="project" value="UniProtKB-ARBA"/>
</dbReference>
<evidence type="ECO:0000256" key="5">
    <source>
        <dbReference type="ARBA" id="ARBA00022737"/>
    </source>
</evidence>
<evidence type="ECO:0000256" key="2">
    <source>
        <dbReference type="ARBA" id="ARBA00015766"/>
    </source>
</evidence>
<keyword evidence="11" id="KW-0325">Glycoprotein</keyword>
<dbReference type="GO" id="GO:0002376">
    <property type="term" value="P:immune system process"/>
    <property type="evidence" value="ECO:0007669"/>
    <property type="project" value="UniProtKB-KW"/>
</dbReference>
<dbReference type="GO" id="GO:0006874">
    <property type="term" value="P:intracellular calcium ion homeostasis"/>
    <property type="evidence" value="ECO:0007669"/>
    <property type="project" value="UniProtKB-ARBA"/>
</dbReference>
<feature type="region of interest" description="Disordered" evidence="16">
    <location>
        <begin position="392"/>
        <end position="415"/>
    </location>
</feature>
<dbReference type="GO" id="GO:0019955">
    <property type="term" value="F:cytokine binding"/>
    <property type="evidence" value="ECO:0007669"/>
    <property type="project" value="TreeGrafter"/>
</dbReference>
<evidence type="ECO:0000256" key="6">
    <source>
        <dbReference type="ARBA" id="ARBA00022859"/>
    </source>
</evidence>
<dbReference type="InterPro" id="IPR053075">
    <property type="entry name" value="TNFRSF11A"/>
</dbReference>
<dbReference type="InterPro" id="IPR001368">
    <property type="entry name" value="TNFR/NGFR_Cys_rich_reg"/>
</dbReference>
<dbReference type="PROSITE" id="PS00652">
    <property type="entry name" value="TNFR_NGFR_1"/>
    <property type="match status" value="1"/>
</dbReference>
<dbReference type="GO" id="GO:0005031">
    <property type="term" value="F:tumor necrosis factor receptor activity"/>
    <property type="evidence" value="ECO:0007669"/>
    <property type="project" value="TreeGrafter"/>
</dbReference>
<feature type="region of interest" description="Disordered" evidence="16">
    <location>
        <begin position="437"/>
        <end position="469"/>
    </location>
</feature>
<evidence type="ECO:0000256" key="9">
    <source>
        <dbReference type="ARBA" id="ARBA00023157"/>
    </source>
</evidence>
<dbReference type="GO" id="GO:0051094">
    <property type="term" value="P:positive regulation of developmental process"/>
    <property type="evidence" value="ECO:0007669"/>
    <property type="project" value="UniProtKB-ARBA"/>
</dbReference>
<feature type="compositionally biased region" description="Basic and acidic residues" evidence="16">
    <location>
        <begin position="310"/>
        <end position="326"/>
    </location>
</feature>
<keyword evidence="10" id="KW-0675">Receptor</keyword>
<keyword evidence="8 17" id="KW-0472">Membrane</keyword>
<keyword evidence="9 15" id="KW-1015">Disulfide bond</keyword>
<dbReference type="GO" id="GO:0010468">
    <property type="term" value="P:regulation of gene expression"/>
    <property type="evidence" value="ECO:0007669"/>
    <property type="project" value="UniProtKB-ARBA"/>
</dbReference>
<evidence type="ECO:0000259" key="18">
    <source>
        <dbReference type="PROSITE" id="PS50050"/>
    </source>
</evidence>
<evidence type="ECO:0000256" key="1">
    <source>
        <dbReference type="ARBA" id="ARBA00004479"/>
    </source>
</evidence>
<evidence type="ECO:0000256" key="7">
    <source>
        <dbReference type="ARBA" id="ARBA00022989"/>
    </source>
</evidence>
<dbReference type="PROSITE" id="PS50050">
    <property type="entry name" value="TNFR_NGFR_2"/>
    <property type="match status" value="1"/>
</dbReference>
<dbReference type="GO" id="GO:0070555">
    <property type="term" value="P:response to interleukin-1"/>
    <property type="evidence" value="ECO:0007669"/>
    <property type="project" value="TreeGrafter"/>
</dbReference>
<dbReference type="FunFam" id="2.10.50.10:FF:000041">
    <property type="entry name" value="Tumor necrosis factor receptor superfamily member 5"/>
    <property type="match status" value="1"/>
</dbReference>
<dbReference type="SMART" id="SM00208">
    <property type="entry name" value="TNFR"/>
    <property type="match status" value="2"/>
</dbReference>
<sequence length="638" mass="68965">MELFTSWVARAWIMCAFVTFYAQVVFSKSSVMCDEKHYWKNSRCCKKCEPGFHVFSHCTESHQTICVKCSSGEYQPGWTDKARCLQQKYCDPIKGFMERPENPVAEEPCRCFPGLQCSPINCEYCERIPTCAAGHGLEPDSESVHGRKKCVACKKGFFSVGNKAEPCKQWTRCKTEGRSETQTGSAEADAVCGQSVSDAAPSWVIVSVLSAITVVCLLILLLFCNKDKLKLLSVNLRSCVQNLKRTRIQQETLAPLYHSGAAGGPGGPKCSPCETTKLICQSPPCVTDKTLCTFPTSVPEVKITVTNETTGKKSEEVEAHGDRVAEDSNQGCGEPEEVSEEEEGDSESRLLTGSCTCDVPVRQPLEVGENEDCSQAVSPGTLGNCSCGSEIRKDEKQKEDNVKTSPGRSKSFEKRDKMLLSKSETTATAPLVSFSSQITRSSISPPSTPLSELGPQLSEDQSGIKPPLTDSSLLKQEELDGITSAVSVSPKTTFASARDPLKPPGALSPDQGLGHSCGDSRGSKLSSTEAQLDCTPESLHSQLNEPNLTSAQVSGSNNTTFISSGQVMNFSGEVIVVYVGHSSPGSDGTDQGGVFRNPVQEEANESALHFQSIPRAQDSISHDALQDETLPVQEMMER</sequence>
<gene>
    <name evidence="19" type="ORF">fugu_015880</name>
</gene>
<evidence type="ECO:0000256" key="15">
    <source>
        <dbReference type="PROSITE-ProRule" id="PRU00206"/>
    </source>
</evidence>
<accession>A0A4Z2BVS5</accession>
<dbReference type="EMBL" id="SWLE01000009">
    <property type="protein sequence ID" value="TNM96219.1"/>
    <property type="molecule type" value="Genomic_DNA"/>
</dbReference>
<evidence type="ECO:0000256" key="14">
    <source>
        <dbReference type="ARBA" id="ARBA00045871"/>
    </source>
</evidence>
<name>A0A4Z2BVS5_9TELE</name>
<evidence type="ECO:0000256" key="8">
    <source>
        <dbReference type="ARBA" id="ARBA00023136"/>
    </source>
</evidence>
<keyword evidence="7 17" id="KW-1133">Transmembrane helix</keyword>
<reference evidence="19 20" key="1">
    <citation type="submission" date="2019-04" db="EMBL/GenBank/DDBJ databases">
        <title>The sequence and de novo assembly of Takifugu bimaculatus genome using PacBio and Hi-C technologies.</title>
        <authorList>
            <person name="Xu P."/>
            <person name="Liu B."/>
            <person name="Zhou Z."/>
        </authorList>
    </citation>
    <scope>NUCLEOTIDE SEQUENCE [LARGE SCALE GENOMIC DNA]</scope>
    <source>
        <strain evidence="19">TB-2018</strain>
        <tissue evidence="19">Muscle</tissue>
    </source>
</reference>
<dbReference type="AlphaFoldDB" id="A0A4Z2BVS5"/>
<comment type="caution">
    <text evidence="19">The sequence shown here is derived from an EMBL/GenBank/DDBJ whole genome shotgun (WGS) entry which is preliminary data.</text>
</comment>
<feature type="transmembrane region" description="Helical" evidence="17">
    <location>
        <begin position="7"/>
        <end position="26"/>
    </location>
</feature>
<dbReference type="SUPFAM" id="SSF57586">
    <property type="entry name" value="TNF receptor-like"/>
    <property type="match status" value="1"/>
</dbReference>
<dbReference type="GO" id="GO:0072674">
    <property type="term" value="P:multinuclear osteoclast differentiation"/>
    <property type="evidence" value="ECO:0007669"/>
    <property type="project" value="TreeGrafter"/>
</dbReference>
<evidence type="ECO:0000256" key="4">
    <source>
        <dbReference type="ARBA" id="ARBA00022729"/>
    </source>
</evidence>
<feature type="transmembrane region" description="Helical" evidence="17">
    <location>
        <begin position="203"/>
        <end position="223"/>
    </location>
</feature>
<feature type="compositionally biased region" description="Basic and acidic residues" evidence="16">
    <location>
        <begin position="392"/>
        <end position="402"/>
    </location>
</feature>
<comment type="function">
    <text evidence="14">Receptor for TNFSF5/CD40LG. Transduces TRAF6- and MAP3K8-mediated signals that activate ERK in macrophages and B cells, leading to induction of immunoglobulin secretion.</text>
</comment>
<dbReference type="GO" id="GO:0010557">
    <property type="term" value="P:positive regulation of macromolecule biosynthetic process"/>
    <property type="evidence" value="ECO:0007669"/>
    <property type="project" value="UniProtKB-ARBA"/>
</dbReference>
<dbReference type="GO" id="GO:0001503">
    <property type="term" value="P:ossification"/>
    <property type="evidence" value="ECO:0007669"/>
    <property type="project" value="TreeGrafter"/>
</dbReference>
<feature type="domain" description="TNFR-Cys" evidence="18">
    <location>
        <begin position="32"/>
        <end position="66"/>
    </location>
</feature>
<keyword evidence="6" id="KW-0391">Immunity</keyword>
<feature type="region of interest" description="Disordered" evidence="16">
    <location>
        <begin position="307"/>
        <end position="352"/>
    </location>
</feature>
<evidence type="ECO:0000256" key="12">
    <source>
        <dbReference type="ARBA" id="ARBA00031089"/>
    </source>
</evidence>
<keyword evidence="5" id="KW-0677">Repeat</keyword>
<dbReference type="GO" id="GO:0023035">
    <property type="term" value="P:CD40 signaling pathway"/>
    <property type="evidence" value="ECO:0007669"/>
    <property type="project" value="UniProtKB-ARBA"/>
</dbReference>
<dbReference type="PANTHER" id="PTHR47134">
    <property type="entry name" value="TUMOR NECROSIS FACTOR RECEPTOR SUPERFAMILY MEMBER 11A"/>
    <property type="match status" value="1"/>
</dbReference>
<evidence type="ECO:0000313" key="19">
    <source>
        <dbReference type="EMBL" id="TNM96219.1"/>
    </source>
</evidence>
<protein>
    <recommendedName>
        <fullName evidence="2">Tumor necrosis factor receptor superfamily member 5</fullName>
    </recommendedName>
    <alternativeName>
        <fullName evidence="12">B-cell surface antigen CD40</fullName>
    </alternativeName>
    <alternativeName>
        <fullName evidence="13">CD40L receptor</fullName>
    </alternativeName>
</protein>
<dbReference type="Gene3D" id="2.10.50.10">
    <property type="entry name" value="Tumor Necrosis Factor Receptor, subunit A, domain 2"/>
    <property type="match status" value="2"/>
</dbReference>
<comment type="caution">
    <text evidence="15">Lacks conserved residue(s) required for the propagation of feature annotation.</text>
</comment>
<feature type="region of interest" description="Disordered" evidence="16">
    <location>
        <begin position="615"/>
        <end position="638"/>
    </location>
</feature>
<dbReference type="GO" id="GO:0045780">
    <property type="term" value="P:positive regulation of bone resorption"/>
    <property type="evidence" value="ECO:0007669"/>
    <property type="project" value="TreeGrafter"/>
</dbReference>
<keyword evidence="3 17" id="KW-0812">Transmembrane</keyword>
<feature type="repeat" description="TNFR-Cys" evidence="15">
    <location>
        <begin position="32"/>
        <end position="66"/>
    </location>
</feature>
<evidence type="ECO:0000256" key="10">
    <source>
        <dbReference type="ARBA" id="ARBA00023170"/>
    </source>
</evidence>
<evidence type="ECO:0000256" key="3">
    <source>
        <dbReference type="ARBA" id="ARBA00022692"/>
    </source>
</evidence>
<feature type="disulfide bond" evidence="15">
    <location>
        <begin position="48"/>
        <end position="66"/>
    </location>
</feature>
<feature type="region of interest" description="Disordered" evidence="16">
    <location>
        <begin position="491"/>
        <end position="542"/>
    </location>
</feature>
<keyword evidence="20" id="KW-1185">Reference proteome</keyword>
<comment type="subcellular location">
    <subcellularLocation>
        <location evidence="1">Membrane</location>
        <topology evidence="1">Single-pass type I membrane protein</topology>
    </subcellularLocation>
</comment>